<accession>A0A517SVL3</accession>
<evidence type="ECO:0000313" key="2">
    <source>
        <dbReference type="EMBL" id="QDT60158.1"/>
    </source>
</evidence>
<feature type="compositionally biased region" description="Basic residues" evidence="1">
    <location>
        <begin position="81"/>
        <end position="93"/>
    </location>
</feature>
<gene>
    <name evidence="2" type="ORF">SV7mr_26750</name>
</gene>
<name>A0A517SVL3_9BACT</name>
<feature type="region of interest" description="Disordered" evidence="1">
    <location>
        <begin position="81"/>
        <end position="102"/>
    </location>
</feature>
<organism evidence="2 3">
    <name type="scientific">Stieleria bergensis</name>
    <dbReference type="NCBI Taxonomy" id="2528025"/>
    <lineage>
        <taxon>Bacteria</taxon>
        <taxon>Pseudomonadati</taxon>
        <taxon>Planctomycetota</taxon>
        <taxon>Planctomycetia</taxon>
        <taxon>Pirellulales</taxon>
        <taxon>Pirellulaceae</taxon>
        <taxon>Stieleria</taxon>
    </lineage>
</organism>
<dbReference type="Proteomes" id="UP000315003">
    <property type="component" value="Chromosome"/>
</dbReference>
<proteinExistence type="predicted"/>
<evidence type="ECO:0000313" key="3">
    <source>
        <dbReference type="Proteomes" id="UP000315003"/>
    </source>
</evidence>
<reference evidence="2 3" key="1">
    <citation type="submission" date="2019-02" db="EMBL/GenBank/DDBJ databases">
        <title>Deep-cultivation of Planctomycetes and their phenomic and genomic characterization uncovers novel biology.</title>
        <authorList>
            <person name="Wiegand S."/>
            <person name="Jogler M."/>
            <person name="Boedeker C."/>
            <person name="Pinto D."/>
            <person name="Vollmers J."/>
            <person name="Rivas-Marin E."/>
            <person name="Kohn T."/>
            <person name="Peeters S.H."/>
            <person name="Heuer A."/>
            <person name="Rast P."/>
            <person name="Oberbeckmann S."/>
            <person name="Bunk B."/>
            <person name="Jeske O."/>
            <person name="Meyerdierks A."/>
            <person name="Storesund J.E."/>
            <person name="Kallscheuer N."/>
            <person name="Luecker S."/>
            <person name="Lage O.M."/>
            <person name="Pohl T."/>
            <person name="Merkel B.J."/>
            <person name="Hornburger P."/>
            <person name="Mueller R.-W."/>
            <person name="Bruemmer F."/>
            <person name="Labrenz M."/>
            <person name="Spormann A.M."/>
            <person name="Op den Camp H."/>
            <person name="Overmann J."/>
            <person name="Amann R."/>
            <person name="Jetten M.S.M."/>
            <person name="Mascher T."/>
            <person name="Medema M.H."/>
            <person name="Devos D.P."/>
            <person name="Kaster A.-K."/>
            <person name="Ovreas L."/>
            <person name="Rohde M."/>
            <person name="Galperin M.Y."/>
            <person name="Jogler C."/>
        </authorList>
    </citation>
    <scope>NUCLEOTIDE SEQUENCE [LARGE SCALE GENOMIC DNA]</scope>
    <source>
        <strain evidence="2 3">SV_7m_r</strain>
    </source>
</reference>
<keyword evidence="3" id="KW-1185">Reference proteome</keyword>
<sequence length="163" mass="18265">MVMLSAKGLVTGQERFLCDIMRCDPCSEEGSMNHQATCLLRSEQGCCGPEKAQVGTAKTARKTVGEGASRIQTGNPTRQFKRANRRNQRHHQQRCNATQSNKPTAKTTAIKFNAEDCRVRRLDRPLRRTVLSTPVHPFVLSHCSGFRPNSRKTAHVSLDICRM</sequence>
<protein>
    <submittedName>
        <fullName evidence="2">Uncharacterized protein</fullName>
    </submittedName>
</protein>
<dbReference type="EMBL" id="CP036272">
    <property type="protein sequence ID" value="QDT60158.1"/>
    <property type="molecule type" value="Genomic_DNA"/>
</dbReference>
<evidence type="ECO:0000256" key="1">
    <source>
        <dbReference type="SAM" id="MobiDB-lite"/>
    </source>
</evidence>
<dbReference type="AlphaFoldDB" id="A0A517SVL3"/>